<dbReference type="InterPro" id="IPR008979">
    <property type="entry name" value="Galactose-bd-like_sf"/>
</dbReference>
<dbReference type="SUPFAM" id="SSF49785">
    <property type="entry name" value="Galactose-binding domain-like"/>
    <property type="match status" value="1"/>
</dbReference>
<organism evidence="1 2">
    <name type="scientific">Candidatus Thermochlorobacter aerophilus</name>
    <dbReference type="NCBI Taxonomy" id="1868324"/>
    <lineage>
        <taxon>Bacteria</taxon>
        <taxon>Pseudomonadati</taxon>
        <taxon>Chlorobiota</taxon>
        <taxon>Chlorobiia</taxon>
        <taxon>Chlorobiales</taxon>
        <taxon>Candidatus Thermochlorobacteriaceae</taxon>
        <taxon>Candidatus Thermochlorobacter</taxon>
    </lineage>
</organism>
<protein>
    <submittedName>
        <fullName evidence="1">Uncharacterized protein</fullName>
    </submittedName>
</protein>
<evidence type="ECO:0000313" key="1">
    <source>
        <dbReference type="EMBL" id="RFM25089.1"/>
    </source>
</evidence>
<dbReference type="GO" id="GO:0016747">
    <property type="term" value="F:acyltransferase activity, transferring groups other than amino-acyl groups"/>
    <property type="evidence" value="ECO:0007669"/>
    <property type="project" value="TreeGrafter"/>
</dbReference>
<dbReference type="InterPro" id="IPR050583">
    <property type="entry name" value="Mycobacterial_A85_antigen"/>
</dbReference>
<dbReference type="PANTHER" id="PTHR48098:SF1">
    <property type="entry name" value="DIACYLGLYCEROL ACYLTRANSFERASE_MYCOLYLTRANSFERASE AG85A"/>
    <property type="match status" value="1"/>
</dbReference>
<name>A0A395M2P5_9BACT</name>
<dbReference type="Proteomes" id="UP000266389">
    <property type="component" value="Unassembled WGS sequence"/>
</dbReference>
<gene>
    <name evidence="1" type="ORF">D0433_02640</name>
</gene>
<accession>A0A395M2P5</accession>
<evidence type="ECO:0000313" key="2">
    <source>
        <dbReference type="Proteomes" id="UP000266389"/>
    </source>
</evidence>
<proteinExistence type="predicted"/>
<sequence length="570" mass="65222">MRYCFWLLHLWFAYLVFHPLVGWGQTSPNKEFALPLHGEWRIAFGFYAASREALLPDYNDSSWVSISVPGFWNDYEISRGFSGLALYRRTFVLPETAKGKPLYLLLGRINSIDEAYLNGQLIGKTGSMENPADGELRAYLLPDSLIAYGKTNTLAVRVFCKNFDGGIYAGAGPDKKLIGIFTKTAMRAALQQPAVPAPDSIAQIIRRTVEVMDTMLISRQPEAYMSLVSERYFNNGTRYAEQKLFAQAITQRLAGATITYHDFQVYQVSDSLVVADYDSEIKWQNKVSYLGHDERYFQLENGKWLEIGNQSRFFDLEINSAYMRRKVSVGVYLPPSFLQHRRRAYPVLYLLHPQGGTHLLWREIELDRFLDSLISRKQIIEMIVVMPNEHGSYYVNSKDGKRAYENFFLEELPDLVEEDYRAIRQRAARAVAGVSWGGAAALFLALKTEKGQALFSAVGSLMGTLDHRPATQTAIDGGDHSFWNAYMATSLLERSADSTLRATDFFFLTGTQNLFLPSHQAAVRILRRRRVKHTFLTFEGSHDFSFWTAHLDKLFKFHSEVFQRQLRRRS</sequence>
<dbReference type="Pfam" id="PF00756">
    <property type="entry name" value="Esterase"/>
    <property type="match status" value="1"/>
</dbReference>
<comment type="caution">
    <text evidence="1">The sequence shown here is derived from an EMBL/GenBank/DDBJ whole genome shotgun (WGS) entry which is preliminary data.</text>
</comment>
<dbReference type="InterPro" id="IPR000801">
    <property type="entry name" value="Esterase-like"/>
</dbReference>
<dbReference type="SUPFAM" id="SSF53474">
    <property type="entry name" value="alpha/beta-Hydrolases"/>
    <property type="match status" value="1"/>
</dbReference>
<dbReference type="InterPro" id="IPR029058">
    <property type="entry name" value="AB_hydrolase_fold"/>
</dbReference>
<dbReference type="AlphaFoldDB" id="A0A395M2P5"/>
<dbReference type="EMBL" id="PHFL01000010">
    <property type="protein sequence ID" value="RFM25089.1"/>
    <property type="molecule type" value="Genomic_DNA"/>
</dbReference>
<reference evidence="1 2" key="1">
    <citation type="journal article" date="2011" name="ISME J.">
        <title>Community ecology of hot spring cyanobacterial mats: predominant populations and their functional potential.</title>
        <authorList>
            <person name="Klatt C.G."/>
            <person name="Wood J.M."/>
            <person name="Rusch D.B."/>
            <person name="Bateson M.M."/>
            <person name="Hamamura N."/>
            <person name="Heidelberg J.F."/>
            <person name="Grossman A.R."/>
            <person name="Bhaya D."/>
            <person name="Cohan F.M."/>
            <person name="Kuhl M."/>
            <person name="Bryant D.A."/>
            <person name="Ward D.M."/>
        </authorList>
    </citation>
    <scope>NUCLEOTIDE SEQUENCE [LARGE SCALE GENOMIC DNA]</scope>
    <source>
        <strain evidence="1">OS</strain>
    </source>
</reference>
<dbReference type="Gene3D" id="3.40.50.1820">
    <property type="entry name" value="alpha/beta hydrolase"/>
    <property type="match status" value="1"/>
</dbReference>
<dbReference type="Gene3D" id="2.60.120.260">
    <property type="entry name" value="Galactose-binding domain-like"/>
    <property type="match status" value="1"/>
</dbReference>
<dbReference type="PANTHER" id="PTHR48098">
    <property type="entry name" value="ENTEROCHELIN ESTERASE-RELATED"/>
    <property type="match status" value="1"/>
</dbReference>